<reference evidence="3 4" key="1">
    <citation type="submission" date="2019-03" db="EMBL/GenBank/DDBJ databases">
        <title>Genomic Encyclopedia of Type Strains, Phase IV (KMG-IV): sequencing the most valuable type-strain genomes for metagenomic binning, comparative biology and taxonomic classification.</title>
        <authorList>
            <person name="Goeker M."/>
        </authorList>
    </citation>
    <scope>NUCLEOTIDE SEQUENCE [LARGE SCALE GENOMIC DNA]</scope>
    <source>
        <strain evidence="3 4">DSM 100059</strain>
    </source>
</reference>
<comment type="caution">
    <text evidence="3">The sequence shown here is derived from an EMBL/GenBank/DDBJ whole genome shotgun (WGS) entry which is preliminary data.</text>
</comment>
<feature type="region of interest" description="Disordered" evidence="1">
    <location>
        <begin position="213"/>
        <end position="243"/>
    </location>
</feature>
<name>A0A4R8DVW3_9BACT</name>
<evidence type="ECO:0000256" key="2">
    <source>
        <dbReference type="SAM" id="SignalP"/>
    </source>
</evidence>
<keyword evidence="2" id="KW-0732">Signal</keyword>
<evidence type="ECO:0000256" key="1">
    <source>
        <dbReference type="SAM" id="MobiDB-lite"/>
    </source>
</evidence>
<dbReference type="AlphaFoldDB" id="A0A4R8DVW3"/>
<accession>A0A4R8DVW3</accession>
<dbReference type="Proteomes" id="UP000294498">
    <property type="component" value="Unassembled WGS sequence"/>
</dbReference>
<evidence type="ECO:0000313" key="3">
    <source>
        <dbReference type="EMBL" id="TDX01615.1"/>
    </source>
</evidence>
<feature type="compositionally biased region" description="Polar residues" evidence="1">
    <location>
        <begin position="225"/>
        <end position="242"/>
    </location>
</feature>
<organism evidence="3 4">
    <name type="scientific">Dinghuibacter silviterrae</name>
    <dbReference type="NCBI Taxonomy" id="1539049"/>
    <lineage>
        <taxon>Bacteria</taxon>
        <taxon>Pseudomonadati</taxon>
        <taxon>Bacteroidota</taxon>
        <taxon>Chitinophagia</taxon>
        <taxon>Chitinophagales</taxon>
        <taxon>Chitinophagaceae</taxon>
        <taxon>Dinghuibacter</taxon>
    </lineage>
</organism>
<gene>
    <name evidence="3" type="ORF">EDB95_2656</name>
</gene>
<protein>
    <submittedName>
        <fullName evidence="3">Uncharacterized protein</fullName>
    </submittedName>
</protein>
<keyword evidence="4" id="KW-1185">Reference proteome</keyword>
<dbReference type="EMBL" id="SODV01000001">
    <property type="protein sequence ID" value="TDX01615.1"/>
    <property type="molecule type" value="Genomic_DNA"/>
</dbReference>
<feature type="compositionally biased region" description="Low complexity" evidence="1">
    <location>
        <begin position="213"/>
        <end position="224"/>
    </location>
</feature>
<feature type="chain" id="PRO_5020387687" evidence="2">
    <location>
        <begin position="23"/>
        <end position="441"/>
    </location>
</feature>
<sequence>MTKESSALTRITLLLLVMCTFANGKGYAQGDVDLIGFKGGYKALSRLCEQNLDGAARLLVNDYSRGYFVSLTIPAGADTVTDIAFLTATPPDMAGQITWALKGTNGQWMRQGKVRKLLIPIFFCQNTPPNDSLFSQLLITNNVGFSVSQYPDQWPEAAEGVWIHPICPLVAGGTPRQAPAPAYTAPATAPGTTAPGYGAPATAAPGYGAPATAAPAGTAMTTPAQSAPANGTQAYGTPTQAYGNPAYGPPTGPVFDTISASGVFMTKDHFDKGLVAYGNTFSVEEKGLLSWFPIDYAAYGTVRVRTSPVNKDYQEFPVGAIFGFKSNNIAYVYLKSAKEYLAVIAKAPPFYLMMDERKQTGYNGNANLDGIFMYARTLDGPVKEFTRKNIENDFGSNANMMSDLQILRKELNKHSVSMTRGDFEACRELAKDYLAKWATAQ</sequence>
<evidence type="ECO:0000313" key="4">
    <source>
        <dbReference type="Proteomes" id="UP000294498"/>
    </source>
</evidence>
<proteinExistence type="predicted"/>
<feature type="signal peptide" evidence="2">
    <location>
        <begin position="1"/>
        <end position="22"/>
    </location>
</feature>
<dbReference type="RefSeq" id="WP_162852583.1">
    <property type="nucleotide sequence ID" value="NZ_SODV01000001.1"/>
</dbReference>